<comment type="caution">
    <text evidence="9">The sequence shown here is derived from an EMBL/GenBank/DDBJ whole genome shotgun (WGS) entry which is preliminary data.</text>
</comment>
<evidence type="ECO:0000256" key="7">
    <source>
        <dbReference type="SAM" id="Phobius"/>
    </source>
</evidence>
<protein>
    <submittedName>
        <fullName evidence="9">MFS transporter</fullName>
    </submittedName>
</protein>
<dbReference type="EMBL" id="WRPP01000016">
    <property type="protein sequence ID" value="MVU83910.1"/>
    <property type="molecule type" value="Genomic_DNA"/>
</dbReference>
<feature type="transmembrane region" description="Helical" evidence="7">
    <location>
        <begin position="359"/>
        <end position="384"/>
    </location>
</feature>
<evidence type="ECO:0000256" key="3">
    <source>
        <dbReference type="ARBA" id="ARBA00022475"/>
    </source>
</evidence>
<name>A0A7K1VB89_9NOCA</name>
<feature type="transmembrane region" description="Helical" evidence="7">
    <location>
        <begin position="269"/>
        <end position="294"/>
    </location>
</feature>
<feature type="transmembrane region" description="Helical" evidence="7">
    <location>
        <begin position="107"/>
        <end position="128"/>
    </location>
</feature>
<evidence type="ECO:0000256" key="5">
    <source>
        <dbReference type="ARBA" id="ARBA00022989"/>
    </source>
</evidence>
<feature type="transmembrane region" description="Helical" evidence="7">
    <location>
        <begin position="306"/>
        <end position="327"/>
    </location>
</feature>
<dbReference type="GO" id="GO:0005886">
    <property type="term" value="C:plasma membrane"/>
    <property type="evidence" value="ECO:0007669"/>
    <property type="project" value="UniProtKB-SubCell"/>
</dbReference>
<feature type="transmembrane region" description="Helical" evidence="7">
    <location>
        <begin position="14"/>
        <end position="41"/>
    </location>
</feature>
<dbReference type="SUPFAM" id="SSF103473">
    <property type="entry name" value="MFS general substrate transporter"/>
    <property type="match status" value="1"/>
</dbReference>
<organism evidence="9 10">
    <name type="scientific">Nocardia terrae</name>
    <dbReference type="NCBI Taxonomy" id="2675851"/>
    <lineage>
        <taxon>Bacteria</taxon>
        <taxon>Bacillati</taxon>
        <taxon>Actinomycetota</taxon>
        <taxon>Actinomycetes</taxon>
        <taxon>Mycobacteriales</taxon>
        <taxon>Nocardiaceae</taxon>
        <taxon>Nocardia</taxon>
    </lineage>
</organism>
<dbReference type="InterPro" id="IPR036259">
    <property type="entry name" value="MFS_trans_sf"/>
</dbReference>
<dbReference type="PROSITE" id="PS50850">
    <property type="entry name" value="MFS"/>
    <property type="match status" value="1"/>
</dbReference>
<dbReference type="InterPro" id="IPR011701">
    <property type="entry name" value="MFS"/>
</dbReference>
<accession>A0A7K1VB89</accession>
<dbReference type="InterPro" id="IPR020846">
    <property type="entry name" value="MFS_dom"/>
</dbReference>
<dbReference type="RefSeq" id="WP_157393494.1">
    <property type="nucleotide sequence ID" value="NZ_WRPP01000016.1"/>
</dbReference>
<dbReference type="AlphaFoldDB" id="A0A7K1VB89"/>
<gene>
    <name evidence="9" type="ORF">GPX89_42615</name>
</gene>
<dbReference type="Gene3D" id="1.20.1250.20">
    <property type="entry name" value="MFS general substrate transporter like domains"/>
    <property type="match status" value="1"/>
</dbReference>
<feature type="transmembrane region" description="Helical" evidence="7">
    <location>
        <begin position="334"/>
        <end position="353"/>
    </location>
</feature>
<keyword evidence="3" id="KW-1003">Cell membrane</keyword>
<dbReference type="CDD" id="cd17321">
    <property type="entry name" value="MFS_MMR_MDR_like"/>
    <property type="match status" value="1"/>
</dbReference>
<keyword evidence="6 7" id="KW-0472">Membrane</keyword>
<evidence type="ECO:0000259" key="8">
    <source>
        <dbReference type="PROSITE" id="PS50850"/>
    </source>
</evidence>
<dbReference type="PANTHER" id="PTHR42718">
    <property type="entry name" value="MAJOR FACILITATOR SUPERFAMILY MULTIDRUG TRANSPORTER MFSC"/>
    <property type="match status" value="1"/>
</dbReference>
<sequence length="515" mass="52500">MNSDANPRAGRKEWAALAVLILPLLLVSMDVSVLYFAVPFIVRDLDPSATQQLWIFDIYGFVLAGLLLTMGALGDRIGRRRLLLIGAVGFSVASFAAAYAPNAEALIAARAVLGIAGATLMPSTLALIRNIFVHDADRTKAMAVWAGVMSSGVAIGPVLSGALLQYFWWGSVFLINIPAMVLLLGLAPAMLPEYRGARAERFDWLSAALSLAAVMPVIYGLKEWAANGFTVTRLVILLAGLAIGVVFAIRQRRVPESMLDAALFGKRVYTVSVSAQLLGMFALVGNAVFVTQYLQSVLGLSPFVSALWSLAPAVLVGGAAPLAAVFAPKVGPGPVIAAGFLLAASGFVVMALAGVHSPALVLIAAGLLGAGLVMVMTLVTDLAIGAVSAERAGAASAVLETGGEFGGALGIAVLGSIGAAVYENRVDRVVPADLPAAAAHTVHETLGGAVGVSASLPGEAGAAVLAAARAAFTSGMNTMAVVGAVVMVLAALGCGVLLRSDRPASEPTAVDDALV</sequence>
<proteinExistence type="predicted"/>
<evidence type="ECO:0000313" key="10">
    <source>
        <dbReference type="Proteomes" id="UP000466794"/>
    </source>
</evidence>
<feature type="transmembrane region" description="Helical" evidence="7">
    <location>
        <begin position="140"/>
        <end position="160"/>
    </location>
</feature>
<feature type="transmembrane region" description="Helical" evidence="7">
    <location>
        <begin position="166"/>
        <end position="190"/>
    </location>
</feature>
<feature type="transmembrane region" description="Helical" evidence="7">
    <location>
        <begin position="231"/>
        <end position="249"/>
    </location>
</feature>
<dbReference type="Proteomes" id="UP000466794">
    <property type="component" value="Unassembled WGS sequence"/>
</dbReference>
<evidence type="ECO:0000256" key="4">
    <source>
        <dbReference type="ARBA" id="ARBA00022692"/>
    </source>
</evidence>
<feature type="transmembrane region" description="Helical" evidence="7">
    <location>
        <begin position="53"/>
        <end position="73"/>
    </location>
</feature>
<evidence type="ECO:0000256" key="2">
    <source>
        <dbReference type="ARBA" id="ARBA00022448"/>
    </source>
</evidence>
<comment type="subcellular location">
    <subcellularLocation>
        <location evidence="1">Cell membrane</location>
        <topology evidence="1">Multi-pass membrane protein</topology>
    </subcellularLocation>
</comment>
<dbReference type="Pfam" id="PF07690">
    <property type="entry name" value="MFS_1"/>
    <property type="match status" value="1"/>
</dbReference>
<keyword evidence="10" id="KW-1185">Reference proteome</keyword>
<evidence type="ECO:0000256" key="6">
    <source>
        <dbReference type="ARBA" id="ARBA00023136"/>
    </source>
</evidence>
<feature type="transmembrane region" description="Helical" evidence="7">
    <location>
        <begin position="202"/>
        <end position="219"/>
    </location>
</feature>
<feature type="transmembrane region" description="Helical" evidence="7">
    <location>
        <begin position="82"/>
        <end position="101"/>
    </location>
</feature>
<dbReference type="PANTHER" id="PTHR42718:SF47">
    <property type="entry name" value="METHYL VIOLOGEN RESISTANCE PROTEIN SMVA"/>
    <property type="match status" value="1"/>
</dbReference>
<keyword evidence="2" id="KW-0813">Transport</keyword>
<feature type="domain" description="Major facilitator superfamily (MFS) profile" evidence="8">
    <location>
        <begin position="16"/>
        <end position="502"/>
    </location>
</feature>
<evidence type="ECO:0000256" key="1">
    <source>
        <dbReference type="ARBA" id="ARBA00004651"/>
    </source>
</evidence>
<feature type="transmembrane region" description="Helical" evidence="7">
    <location>
        <begin position="405"/>
        <end position="422"/>
    </location>
</feature>
<feature type="transmembrane region" description="Helical" evidence="7">
    <location>
        <begin position="479"/>
        <end position="498"/>
    </location>
</feature>
<dbReference type="Gene3D" id="1.20.1720.10">
    <property type="entry name" value="Multidrug resistance protein D"/>
    <property type="match status" value="1"/>
</dbReference>
<evidence type="ECO:0000313" key="9">
    <source>
        <dbReference type="EMBL" id="MVU83910.1"/>
    </source>
</evidence>
<dbReference type="GO" id="GO:0022857">
    <property type="term" value="F:transmembrane transporter activity"/>
    <property type="evidence" value="ECO:0007669"/>
    <property type="project" value="InterPro"/>
</dbReference>
<reference evidence="9 10" key="1">
    <citation type="submission" date="2019-12" db="EMBL/GenBank/DDBJ databases">
        <title>Nocardia sp. nov. ET3-3 isolated from soil.</title>
        <authorList>
            <person name="Kanchanasin P."/>
            <person name="Tanasupawat S."/>
            <person name="Yuki M."/>
            <person name="Kudo T."/>
        </authorList>
    </citation>
    <scope>NUCLEOTIDE SEQUENCE [LARGE SCALE GENOMIC DNA]</scope>
    <source>
        <strain evidence="9 10">ET3-3</strain>
    </source>
</reference>
<keyword evidence="4 7" id="KW-0812">Transmembrane</keyword>
<keyword evidence="5 7" id="KW-1133">Transmembrane helix</keyword>